<dbReference type="InterPro" id="IPR009014">
    <property type="entry name" value="Transketo_C/PFOR_II"/>
</dbReference>
<dbReference type="AlphaFoldDB" id="A0A1I2GUA9"/>
<proteinExistence type="predicted"/>
<dbReference type="GO" id="GO:0016625">
    <property type="term" value="F:oxidoreductase activity, acting on the aldehyde or oxo group of donors, iron-sulfur protein as acceptor"/>
    <property type="evidence" value="ECO:0007669"/>
    <property type="project" value="UniProtKB-ARBA"/>
</dbReference>
<keyword evidence="2" id="KW-0479">Metal-binding</keyword>
<evidence type="ECO:0000313" key="11">
    <source>
        <dbReference type="Proteomes" id="UP000198977"/>
    </source>
</evidence>
<reference evidence="10 11" key="1">
    <citation type="submission" date="2016-10" db="EMBL/GenBank/DDBJ databases">
        <authorList>
            <person name="de Groot N.N."/>
        </authorList>
    </citation>
    <scope>NUCLEOTIDE SEQUENCE [LARGE SCALE GENOMIC DNA]</scope>
    <source>
        <strain evidence="10 11">DSM 11443</strain>
    </source>
</reference>
<evidence type="ECO:0000313" key="10">
    <source>
        <dbReference type="EMBL" id="SFF20720.1"/>
    </source>
</evidence>
<feature type="domain" description="Thiamine pyrophosphate enzyme TPP-binding" evidence="8">
    <location>
        <begin position="453"/>
        <end position="556"/>
    </location>
</feature>
<evidence type="ECO:0000256" key="2">
    <source>
        <dbReference type="ARBA" id="ARBA00022485"/>
    </source>
</evidence>
<protein>
    <submittedName>
        <fullName evidence="10">Indolepyruvate ferredoxin oxidoreductase</fullName>
    </submittedName>
</protein>
<dbReference type="PANTHER" id="PTHR48084">
    <property type="entry name" value="2-OXOGLUTARATE OXIDOREDUCTASE SUBUNIT KORB-RELATED"/>
    <property type="match status" value="1"/>
</dbReference>
<gene>
    <name evidence="10" type="ORF">SAMN04488523_1302</name>
</gene>
<evidence type="ECO:0000256" key="1">
    <source>
        <dbReference type="ARBA" id="ARBA00022448"/>
    </source>
</evidence>
<dbReference type="Proteomes" id="UP000198977">
    <property type="component" value="Unassembled WGS sequence"/>
</dbReference>
<evidence type="ECO:0000256" key="4">
    <source>
        <dbReference type="ARBA" id="ARBA00023002"/>
    </source>
</evidence>
<dbReference type="Gene3D" id="3.40.920.10">
    <property type="entry name" value="Pyruvate-ferredoxin oxidoreductase, PFOR, domain III"/>
    <property type="match status" value="1"/>
</dbReference>
<dbReference type="SUPFAM" id="SSF53323">
    <property type="entry name" value="Pyruvate-ferredoxin oxidoreductase, PFOR, domain III"/>
    <property type="match status" value="1"/>
</dbReference>
<dbReference type="Gene3D" id="3.40.50.970">
    <property type="match status" value="1"/>
</dbReference>
<keyword evidence="11" id="KW-1185">Reference proteome</keyword>
<name>A0A1I2GUA9_9RHOB</name>
<evidence type="ECO:0000256" key="3">
    <source>
        <dbReference type="ARBA" id="ARBA00022982"/>
    </source>
</evidence>
<dbReference type="InterPro" id="IPR019752">
    <property type="entry name" value="Pyrv/ketoisovalerate_OxRed_cat"/>
</dbReference>
<dbReference type="RefSeq" id="WP_093925501.1">
    <property type="nucleotide sequence ID" value="NZ_FOMW01000030.1"/>
</dbReference>
<feature type="domain" description="DUF6537" evidence="9">
    <location>
        <begin position="932"/>
        <end position="1123"/>
    </location>
</feature>
<dbReference type="NCBIfam" id="NF009588">
    <property type="entry name" value="PRK13029.1"/>
    <property type="match status" value="1"/>
</dbReference>
<dbReference type="InterPro" id="IPR029061">
    <property type="entry name" value="THDP-binding"/>
</dbReference>
<keyword evidence="5" id="KW-0408">Iron</keyword>
<keyword evidence="2" id="KW-0004">4Fe-4S</keyword>
<dbReference type="SUPFAM" id="SSF52922">
    <property type="entry name" value="TK C-terminal domain-like"/>
    <property type="match status" value="1"/>
</dbReference>
<organism evidence="10 11">
    <name type="scientific">Sulfitobacter brevis</name>
    <dbReference type="NCBI Taxonomy" id="74348"/>
    <lineage>
        <taxon>Bacteria</taxon>
        <taxon>Pseudomonadati</taxon>
        <taxon>Pseudomonadota</taxon>
        <taxon>Alphaproteobacteria</taxon>
        <taxon>Rhodobacterales</taxon>
        <taxon>Roseobacteraceae</taxon>
        <taxon>Sulfitobacter</taxon>
    </lineage>
</organism>
<dbReference type="STRING" id="74348.SAMN04488523_1302"/>
<dbReference type="InterPro" id="IPR046667">
    <property type="entry name" value="DUF6537"/>
</dbReference>
<dbReference type="InterPro" id="IPR011766">
    <property type="entry name" value="TPP_enzyme_TPP-bd"/>
</dbReference>
<dbReference type="OrthoDB" id="9803617at2"/>
<dbReference type="InterPro" id="IPR051457">
    <property type="entry name" value="2-oxoacid:Fd_oxidoreductase"/>
</dbReference>
<dbReference type="CDD" id="cd07034">
    <property type="entry name" value="TPP_PYR_PFOR_IOR-alpha_like"/>
    <property type="match status" value="1"/>
</dbReference>
<dbReference type="InterPro" id="IPR002869">
    <property type="entry name" value="Pyrv_flavodox_OxRed_cen"/>
</dbReference>
<sequence length="1134" mass="121845">MGLQTPLHDVSLSDRYDLTKQSVLLSGTQALVRATLMQRARDVAAGLNTAAYVSGYRGSPLGSVDATFEKAASLLEPAQIKFQAGLNEDIAATAIWGTQQAELRGEGLYDGVFGFWYGKGPGVDRSGDVFRHANLAGTSAQGGVLVAAGDDHTCESSTTCHQSELALIDAMIPILSPAGVQELLDYAVHGWAMSRFSGCWVGLKSVKDTIEATAVVDGNVNRVTVTRPVQSDMPVGGLNIRLGDAPQDQEARLHEYKLPAAQAYARANRLDIRVHGNTAAKVGIVSSGKSWLDTVHALDMLGLDDAALQLQGLGLTTYKVGLVWPLDRKSFYDWAKSLDAIIVVEEKRPVLEPQLRDTIATGTKIFGAHDLDGAVLFPAKMDLNPAQIAQGLGRALAQIGVETTAMRLTLARLGKLGPEADKADLIERKPWFCAGCPHSTSTKIPDGARAYAGIGCHYMAQWMDRETSGHTHMGGEGANWIGESLFSSREHVFQNMGDGTYNHSGSLAIKAAVYSGANITYKILYNDAVAMTGGQTHEGAMSPHQIAAELLAFGVRKVVAVVDEKEVIPLLPTGVSVFERADLQVVQHDLQATKGVTAILYIQTCAAEKRRRRKRGQFPDPNQRVFINPAVCEGCGDCGKASNCVAILPLDTPFGRKRQIDQSNCNKDFSCLKGFCPSFVTISGAKPKVQAVSDAVLPDLPDPVLPDLTGVWSLLITGIGGTGVVTVGALITMAAHLEGKGAAELQMAGLAQKGGAVSIHCRIAPKPEDIMATRLATGEANAIICGDMVVGASQKSLALMTAGKTRALVNSHEAMTGQFTQDGGFRLPGAGLLERITSRLGAQAVVSLNAVAASEKHLGNTIYSNVLLLGAAWQAGMIPVGEAALRKAITLNGAGVEGNLRAFEIGRWLIAFPPQSIPPNDVKVVDPESRITELADYLVDYQGLKLKARFMDLVQRAKVAEQAQNLDGFALAVAESYWKLLSYKDEYEVARLHSRFLDDALQKEFASVQHMKFHLAPPILARKDAFGQPKKMAFGPWIRPVFRGLAKLKWLRGTAFDLFGYTAERQLERHLAREFEGDISKIIPILSLETVELATAFANLPQMVKGFGHVKLGNAKKAQQERKRLLMGLGLSSN</sequence>
<dbReference type="EMBL" id="FOMW01000030">
    <property type="protein sequence ID" value="SFF20720.1"/>
    <property type="molecule type" value="Genomic_DNA"/>
</dbReference>
<dbReference type="Pfam" id="PF02775">
    <property type="entry name" value="TPP_enzyme_C"/>
    <property type="match status" value="1"/>
</dbReference>
<dbReference type="PANTHER" id="PTHR48084:SF3">
    <property type="entry name" value="SUBUNIT OF PYRUVATE:FLAVODOXIN OXIDOREDUCTASE"/>
    <property type="match status" value="1"/>
</dbReference>
<evidence type="ECO:0000259" key="8">
    <source>
        <dbReference type="Pfam" id="PF02775"/>
    </source>
</evidence>
<evidence type="ECO:0000256" key="5">
    <source>
        <dbReference type="ARBA" id="ARBA00023004"/>
    </source>
</evidence>
<dbReference type="InterPro" id="IPR002880">
    <property type="entry name" value="Pyrv_Fd/Flavodoxin_OxRdtase_N"/>
</dbReference>
<evidence type="ECO:0000256" key="6">
    <source>
        <dbReference type="ARBA" id="ARBA00023014"/>
    </source>
</evidence>
<accession>A0A1I2GUA9</accession>
<evidence type="ECO:0000259" key="7">
    <source>
        <dbReference type="Pfam" id="PF01558"/>
    </source>
</evidence>
<dbReference type="NCBIfam" id="NF009589">
    <property type="entry name" value="PRK13030.1"/>
    <property type="match status" value="1"/>
</dbReference>
<dbReference type="GO" id="GO:0045333">
    <property type="term" value="P:cellular respiration"/>
    <property type="evidence" value="ECO:0007669"/>
    <property type="project" value="UniProtKB-ARBA"/>
</dbReference>
<dbReference type="GO" id="GO:0044281">
    <property type="term" value="P:small molecule metabolic process"/>
    <property type="evidence" value="ECO:0007669"/>
    <property type="project" value="UniProtKB-ARBA"/>
</dbReference>
<keyword evidence="4" id="KW-0560">Oxidoreductase</keyword>
<dbReference type="SUPFAM" id="SSF52518">
    <property type="entry name" value="Thiamin diphosphate-binding fold (THDP-binding)"/>
    <property type="match status" value="2"/>
</dbReference>
<dbReference type="GO" id="GO:0051539">
    <property type="term" value="F:4 iron, 4 sulfur cluster binding"/>
    <property type="evidence" value="ECO:0007669"/>
    <property type="project" value="UniProtKB-KW"/>
</dbReference>
<dbReference type="GO" id="GO:0030976">
    <property type="term" value="F:thiamine pyrophosphate binding"/>
    <property type="evidence" value="ECO:0007669"/>
    <property type="project" value="InterPro"/>
</dbReference>
<keyword evidence="3" id="KW-0249">Electron transport</keyword>
<feature type="domain" description="Pyruvate/ketoisovalerate oxidoreductase catalytic" evidence="7">
    <location>
        <begin position="720"/>
        <end position="907"/>
    </location>
</feature>
<keyword evidence="10" id="KW-0670">Pyruvate</keyword>
<keyword evidence="6" id="KW-0411">Iron-sulfur</keyword>
<keyword evidence="1" id="KW-0813">Transport</keyword>
<evidence type="ECO:0000259" key="9">
    <source>
        <dbReference type="Pfam" id="PF20169"/>
    </source>
</evidence>
<dbReference type="Pfam" id="PF01558">
    <property type="entry name" value="POR"/>
    <property type="match status" value="1"/>
</dbReference>
<dbReference type="Pfam" id="PF20169">
    <property type="entry name" value="DUF6537"/>
    <property type="match status" value="1"/>
</dbReference>